<organism evidence="1 2">
    <name type="scientific">Melastoma candidum</name>
    <dbReference type="NCBI Taxonomy" id="119954"/>
    <lineage>
        <taxon>Eukaryota</taxon>
        <taxon>Viridiplantae</taxon>
        <taxon>Streptophyta</taxon>
        <taxon>Embryophyta</taxon>
        <taxon>Tracheophyta</taxon>
        <taxon>Spermatophyta</taxon>
        <taxon>Magnoliopsida</taxon>
        <taxon>eudicotyledons</taxon>
        <taxon>Gunneridae</taxon>
        <taxon>Pentapetalae</taxon>
        <taxon>rosids</taxon>
        <taxon>malvids</taxon>
        <taxon>Myrtales</taxon>
        <taxon>Melastomataceae</taxon>
        <taxon>Melastomatoideae</taxon>
        <taxon>Melastomateae</taxon>
        <taxon>Melastoma</taxon>
    </lineage>
</organism>
<proteinExistence type="predicted"/>
<evidence type="ECO:0000313" key="1">
    <source>
        <dbReference type="EMBL" id="KAI4310629.1"/>
    </source>
</evidence>
<keyword evidence="2" id="KW-1185">Reference proteome</keyword>
<name>A0ACB9LH31_9MYRT</name>
<dbReference type="EMBL" id="CM042890">
    <property type="protein sequence ID" value="KAI4310629.1"/>
    <property type="molecule type" value="Genomic_DNA"/>
</dbReference>
<evidence type="ECO:0000313" key="2">
    <source>
        <dbReference type="Proteomes" id="UP001057402"/>
    </source>
</evidence>
<comment type="caution">
    <text evidence="1">The sequence shown here is derived from an EMBL/GenBank/DDBJ whole genome shotgun (WGS) entry which is preliminary data.</text>
</comment>
<protein>
    <submittedName>
        <fullName evidence="1">Uncharacterized protein</fullName>
    </submittedName>
</protein>
<accession>A0ACB9LH31</accession>
<gene>
    <name evidence="1" type="ORF">MLD38_035593</name>
</gene>
<dbReference type="Proteomes" id="UP001057402">
    <property type="component" value="Chromosome 11"/>
</dbReference>
<sequence length="1070" mass="121301">MSDDFIAGCLRMRRLMGLRFPTIQATKPPHFPSSSLHGFTKTPIPDKPKQTHTESVDPRSLFSEIAEIIGDQFDGMGDSLNRTGNGTELAGRRDQIEGPPLCSRPVCGNAAEGEGDALVKCLLEAEVSALVDKITRVVRAENREFSMKERLESTGFCSNLESDVVEKVLKRCFKVPHLALRFFDWVKRKEWFRPTTAVCNTVLYIAGGERRFGMVEALVEEMEKNSCEKDIKTWTILLDRYGKAKLVGKALSVFEDMKKNGFRPDGVVYRKILRVLCVAGKGDIAMEFYKEMIREDMSLNLNLYQMLLNCVAKSGDAATAYKLVNDMVTGSQIPEHLAYSQLLKSFCMCQRITEALELIRSIKNRGLHMEANYLNTLVKGLSLAGQMTDAIEIVEIMKRKVWVDVRTYGSIIRGYLKVNDVSRALRLFKEMKDYGLVPDVLTYTALIQNLFKLSEYEKAKGLYNEILDSGQEPDDVVIMAMVAGLVSHNKSEALEFLRSMEKKGSDRNRRRTYLSFIRELFKVASNNEILDVLQEMHDLKIPIPDELFCRVLFHFERNGNVEQVENLKQLKARARLVVDDTQASAISAGSCPDPEREINDPVYGSLEPIYCQIPGTHLEKNLVHVEEICPVYGSLEPIDCQIPGTPLEKNLVHVEEICHILLSSKEWCSIQQRLENCTINYSPELVLEILRHCKLQGNIAFHFFYWVAKQDGYRHTADTYNMVIKAAGCAKSFSNMRSLFHEMRRNGYAITSHTWTIMILCYGRMGMTEIALRIFKEMKASGVHPNGSCYKYLILSLCGRKGRKVDDAVKLFREMINYELTPDKELVETYLACLCETNKLPEARRCVSYLLKVGFTSSLGYSMYVRALCRARKLKEALMVIDESGPDREALEKSACGSIVHALLQLGKLDEALSKIDEMKQAGVTPTIHTYTSLMTHFFKGKETEKALEIFQTMQCEGHEPTAVTYTALIRGYINVGKFNDARDVFEMMKARGPSPDFRTYSVYMDGLCRVGKSEEALEILKEMRGRGIVPSAVNFRTVFFGLNREGKNSLARCVLQEKSLLAKERKFVA</sequence>
<reference evidence="2" key="1">
    <citation type="journal article" date="2023" name="Front. Plant Sci.">
        <title>Chromosomal-level genome assembly of Melastoma candidum provides insights into trichome evolution.</title>
        <authorList>
            <person name="Zhong Y."/>
            <person name="Wu W."/>
            <person name="Sun C."/>
            <person name="Zou P."/>
            <person name="Liu Y."/>
            <person name="Dai S."/>
            <person name="Zhou R."/>
        </authorList>
    </citation>
    <scope>NUCLEOTIDE SEQUENCE [LARGE SCALE GENOMIC DNA]</scope>
</reference>